<dbReference type="InterPro" id="IPR001312">
    <property type="entry name" value="Hexokinase"/>
</dbReference>
<evidence type="ECO:0000256" key="11">
    <source>
        <dbReference type="ARBA" id="ARBA00048160"/>
    </source>
</evidence>
<comment type="pathway">
    <text evidence="1">Carbohydrate degradation; glycolysis; D-glyceraldehyde 3-phosphate and glycerone phosphate from D-glucose: step 1/4.</text>
</comment>
<evidence type="ECO:0000259" key="15">
    <source>
        <dbReference type="Pfam" id="PF03727"/>
    </source>
</evidence>
<feature type="region of interest" description="Disordered" evidence="13">
    <location>
        <begin position="387"/>
        <end position="413"/>
    </location>
</feature>
<accession>A0ABQ7S6T6</accession>
<evidence type="ECO:0000256" key="9">
    <source>
        <dbReference type="ARBA" id="ARBA00044613"/>
    </source>
</evidence>
<dbReference type="EMBL" id="JAIFTH010000645">
    <property type="protein sequence ID" value="KAG9509149.1"/>
    <property type="molecule type" value="Genomic_DNA"/>
</dbReference>
<dbReference type="Pfam" id="PF03727">
    <property type="entry name" value="Hexokinase_2"/>
    <property type="match status" value="1"/>
</dbReference>
<evidence type="ECO:0000256" key="10">
    <source>
        <dbReference type="ARBA" id="ARBA00047905"/>
    </source>
</evidence>
<evidence type="ECO:0000256" key="6">
    <source>
        <dbReference type="ARBA" id="ARBA00022777"/>
    </source>
</evidence>
<feature type="compositionally biased region" description="Polar residues" evidence="13">
    <location>
        <begin position="253"/>
        <end position="271"/>
    </location>
</feature>
<gene>
    <name evidence="16" type="primary">HK2</name>
    <name evidence="16" type="ORF">GZH46_02342</name>
</gene>
<evidence type="ECO:0000256" key="4">
    <source>
        <dbReference type="ARBA" id="ARBA00022679"/>
    </source>
</evidence>
<sequence length="573" mass="64095">MERVEALTQQLILSDQQLQRICNILIHEFNRGLHRETNPEANVKMYPTYVKNVCDKYRKEQNSTIPCQFSDPEEGKFLALDLGGTNFRVVLVELEGANSEFHMDSETFAVPQHIMLGTGEQLFDHIADCLSQFIDKRAQLQGHRLPLGFTFSFPCRQEGLRRAKLISWTKGFKCSGVEGRDVVELLRGALRRRPDIDIEVMAVVNDTTGTLMSCAFNNRDCRVGLIVGTGTNACYLETMDQVHLAQRANNAHSTSTAADISSSNENDNGSVDNERDHDDEQLVDDAIHGSIPAHAQQIVVNTEWGAFGDNGCLDFVRTTWDDQIDCESVNIGKQRFEKMISGMYIGELVRLILADLALNRKLLFTDSLCLTSSQLHDILSLSDNDSSSSGIDSGSDDDHNSPTTTNNNQQTKHQEFIKRLLTPYNFNTKYVSLIESDAPEQFGKTRHALMEAFGCDWASEYDCRVVQLVCARISTRAAHLVSAAVAALLNKMHRPYTTVGVDGSVFRYHPHFHRLMQHKTKELTNPECAFELKFSEDGSGRGAALVAAVACKQRRISRDLITRGHQIATTVEC</sequence>
<protein>
    <recommendedName>
        <fullName evidence="12">Phosphotransferase</fullName>
        <ecNumber evidence="12">2.7.1.-</ecNumber>
    </recommendedName>
</protein>
<keyword evidence="5 12" id="KW-0547">Nucleotide-binding</keyword>
<name>A0ABQ7S6T6_9ACAR</name>
<dbReference type="InterPro" id="IPR043129">
    <property type="entry name" value="ATPase_NBD"/>
</dbReference>
<evidence type="ECO:0000256" key="13">
    <source>
        <dbReference type="SAM" id="MobiDB-lite"/>
    </source>
</evidence>
<proteinExistence type="inferred from homology"/>
<feature type="domain" description="Hexokinase C-terminal" evidence="15">
    <location>
        <begin position="222"/>
        <end position="549"/>
    </location>
</feature>
<dbReference type="InterPro" id="IPR022673">
    <property type="entry name" value="Hexokinase_C"/>
</dbReference>
<dbReference type="InterPro" id="IPR022672">
    <property type="entry name" value="Hexokinase_N"/>
</dbReference>
<dbReference type="PRINTS" id="PR00475">
    <property type="entry name" value="HEXOKINASE"/>
</dbReference>
<comment type="similarity">
    <text evidence="3 12">Belongs to the hexokinase family.</text>
</comment>
<dbReference type="CDD" id="cd24019">
    <property type="entry name" value="ASKHA_NBD_HK_meta"/>
    <property type="match status" value="1"/>
</dbReference>
<keyword evidence="8 12" id="KW-0324">Glycolysis</keyword>
<dbReference type="Gene3D" id="3.40.367.20">
    <property type="match status" value="1"/>
</dbReference>
<evidence type="ECO:0000313" key="17">
    <source>
        <dbReference type="Proteomes" id="UP000825002"/>
    </source>
</evidence>
<evidence type="ECO:0000256" key="3">
    <source>
        <dbReference type="ARBA" id="ARBA00009225"/>
    </source>
</evidence>
<dbReference type="Proteomes" id="UP000825002">
    <property type="component" value="Unassembled WGS sequence"/>
</dbReference>
<comment type="catalytic activity">
    <reaction evidence="9">
        <text>a D-hexose + ATP = a D-hexose 6-phosphate + ADP + H(+)</text>
        <dbReference type="Rhea" id="RHEA:22740"/>
        <dbReference type="ChEBI" id="CHEBI:4194"/>
        <dbReference type="ChEBI" id="CHEBI:15378"/>
        <dbReference type="ChEBI" id="CHEBI:30616"/>
        <dbReference type="ChEBI" id="CHEBI:229467"/>
        <dbReference type="ChEBI" id="CHEBI:456216"/>
        <dbReference type="EC" id="2.7.1.1"/>
    </reaction>
    <physiologicalReaction direction="left-to-right" evidence="9">
        <dbReference type="Rhea" id="RHEA:22741"/>
    </physiologicalReaction>
</comment>
<dbReference type="SUPFAM" id="SSF53067">
    <property type="entry name" value="Actin-like ATPase domain"/>
    <property type="match status" value="3"/>
</dbReference>
<keyword evidence="17" id="KW-1185">Reference proteome</keyword>
<evidence type="ECO:0000259" key="14">
    <source>
        <dbReference type="Pfam" id="PF00349"/>
    </source>
</evidence>
<evidence type="ECO:0000256" key="7">
    <source>
        <dbReference type="ARBA" id="ARBA00022840"/>
    </source>
</evidence>
<keyword evidence="6 12" id="KW-0418">Kinase</keyword>
<evidence type="ECO:0000256" key="1">
    <source>
        <dbReference type="ARBA" id="ARBA00004888"/>
    </source>
</evidence>
<dbReference type="EC" id="2.7.1.-" evidence="12"/>
<reference evidence="16 17" key="1">
    <citation type="submission" date="2020-10" db="EMBL/GenBank/DDBJ databases">
        <authorList>
            <person name="Klimov P.B."/>
            <person name="Dyachkov S.M."/>
            <person name="Chetverikov P.E."/>
        </authorList>
    </citation>
    <scope>NUCLEOTIDE SEQUENCE [LARGE SCALE GENOMIC DNA]</scope>
    <source>
        <strain evidence="16">BMOC 18-1129-001#AD2665</strain>
        <tissue evidence="16">Entire mites</tissue>
    </source>
</reference>
<feature type="compositionally biased region" description="Low complexity" evidence="13">
    <location>
        <begin position="401"/>
        <end position="411"/>
    </location>
</feature>
<keyword evidence="4 12" id="KW-0808">Transferase</keyword>
<feature type="domain" description="Hexokinase N-terminal" evidence="14">
    <location>
        <begin position="4"/>
        <end position="216"/>
    </location>
</feature>
<comment type="pathway">
    <text evidence="2">Carbohydrate metabolism; hexose metabolism.</text>
</comment>
<comment type="catalytic activity">
    <reaction evidence="11">
        <text>D-glucose + ATP = D-glucose 6-phosphate + ADP + H(+)</text>
        <dbReference type="Rhea" id="RHEA:17825"/>
        <dbReference type="ChEBI" id="CHEBI:4167"/>
        <dbReference type="ChEBI" id="CHEBI:15378"/>
        <dbReference type="ChEBI" id="CHEBI:30616"/>
        <dbReference type="ChEBI" id="CHEBI:61548"/>
        <dbReference type="ChEBI" id="CHEBI:456216"/>
        <dbReference type="EC" id="2.7.1.1"/>
    </reaction>
    <physiologicalReaction direction="left-to-right" evidence="11">
        <dbReference type="Rhea" id="RHEA:17826"/>
    </physiologicalReaction>
</comment>
<keyword evidence="7 12" id="KW-0067">ATP-binding</keyword>
<evidence type="ECO:0000256" key="8">
    <source>
        <dbReference type="ARBA" id="ARBA00023152"/>
    </source>
</evidence>
<feature type="region of interest" description="Disordered" evidence="13">
    <location>
        <begin position="253"/>
        <end position="276"/>
    </location>
</feature>
<dbReference type="PANTHER" id="PTHR19443:SF16">
    <property type="entry name" value="HEXOKINASE TYPE 1-RELATED"/>
    <property type="match status" value="1"/>
</dbReference>
<evidence type="ECO:0000313" key="16">
    <source>
        <dbReference type="EMBL" id="KAG9509149.1"/>
    </source>
</evidence>
<comment type="catalytic activity">
    <reaction evidence="10">
        <text>D-fructose + ATP = D-fructose 6-phosphate + ADP + H(+)</text>
        <dbReference type="Rhea" id="RHEA:16125"/>
        <dbReference type="ChEBI" id="CHEBI:15378"/>
        <dbReference type="ChEBI" id="CHEBI:30616"/>
        <dbReference type="ChEBI" id="CHEBI:37721"/>
        <dbReference type="ChEBI" id="CHEBI:61527"/>
        <dbReference type="ChEBI" id="CHEBI:456216"/>
        <dbReference type="EC" id="2.7.1.1"/>
    </reaction>
    <physiologicalReaction direction="left-to-right" evidence="10">
        <dbReference type="Rhea" id="RHEA:16126"/>
    </physiologicalReaction>
</comment>
<organism evidence="16 17">
    <name type="scientific">Fragariocoptes setiger</name>
    <dbReference type="NCBI Taxonomy" id="1670756"/>
    <lineage>
        <taxon>Eukaryota</taxon>
        <taxon>Metazoa</taxon>
        <taxon>Ecdysozoa</taxon>
        <taxon>Arthropoda</taxon>
        <taxon>Chelicerata</taxon>
        <taxon>Arachnida</taxon>
        <taxon>Acari</taxon>
        <taxon>Acariformes</taxon>
        <taxon>Trombidiformes</taxon>
        <taxon>Prostigmata</taxon>
        <taxon>Eupodina</taxon>
        <taxon>Eriophyoidea</taxon>
        <taxon>Phytoptidae</taxon>
        <taxon>Fragariocoptes</taxon>
    </lineage>
</organism>
<dbReference type="PROSITE" id="PS51748">
    <property type="entry name" value="HEXOKINASE_2"/>
    <property type="match status" value="1"/>
</dbReference>
<dbReference type="Gene3D" id="3.30.420.40">
    <property type="match status" value="1"/>
</dbReference>
<comment type="caution">
    <text evidence="16">The sequence shown here is derived from an EMBL/GenBank/DDBJ whole genome shotgun (WGS) entry which is preliminary data.</text>
</comment>
<evidence type="ECO:0000256" key="2">
    <source>
        <dbReference type="ARBA" id="ARBA00005028"/>
    </source>
</evidence>
<dbReference type="Pfam" id="PF00349">
    <property type="entry name" value="Hexokinase_1"/>
    <property type="match status" value="1"/>
</dbReference>
<evidence type="ECO:0000256" key="5">
    <source>
        <dbReference type="ARBA" id="ARBA00022741"/>
    </source>
</evidence>
<dbReference type="PANTHER" id="PTHR19443">
    <property type="entry name" value="HEXOKINASE"/>
    <property type="match status" value="1"/>
</dbReference>
<evidence type="ECO:0000256" key="12">
    <source>
        <dbReference type="RuleBase" id="RU362007"/>
    </source>
</evidence>